<reference evidence="4 5" key="1">
    <citation type="submission" date="2019-03" db="EMBL/GenBank/DDBJ databases">
        <title>Arthrobacter sp. nov., an bacterium isolated from biocrust in Mu Us Desert.</title>
        <authorList>
            <person name="Lixiong L."/>
        </authorList>
    </citation>
    <scope>NUCLEOTIDE SEQUENCE [LARGE SCALE GENOMIC DNA]</scope>
    <source>
        <strain evidence="4 5">SLN-3</strain>
    </source>
</reference>
<dbReference type="OrthoDB" id="9773203at2"/>
<organism evidence="4 5">
    <name type="scientific">Arthrobacter crusticola</name>
    <dbReference type="NCBI Taxonomy" id="2547960"/>
    <lineage>
        <taxon>Bacteria</taxon>
        <taxon>Bacillati</taxon>
        <taxon>Actinomycetota</taxon>
        <taxon>Actinomycetes</taxon>
        <taxon>Micrococcales</taxon>
        <taxon>Micrococcaceae</taxon>
        <taxon>Arthrobacter</taxon>
    </lineage>
</organism>
<dbReference type="SUPFAM" id="SSF51445">
    <property type="entry name" value="(Trans)glycosidases"/>
    <property type="match status" value="1"/>
</dbReference>
<dbReference type="RefSeq" id="WP_133402982.1">
    <property type="nucleotide sequence ID" value="NZ_SMTK01000002.1"/>
</dbReference>
<proteinExistence type="predicted"/>
<accession>A0A4V3AMF0</accession>
<evidence type="ECO:0000256" key="2">
    <source>
        <dbReference type="SAM" id="SignalP"/>
    </source>
</evidence>
<dbReference type="PANTHER" id="PTHR43405:SF1">
    <property type="entry name" value="GLYCOSYL HYDROLASE DIGH"/>
    <property type="match status" value="1"/>
</dbReference>
<feature type="domain" description="Glycosyl hydrolase-like 10" evidence="3">
    <location>
        <begin position="370"/>
        <end position="632"/>
    </location>
</feature>
<gene>
    <name evidence="4" type="ORF">E2F48_05390</name>
</gene>
<name>A0A4V3AMF0_9MICC</name>
<dbReference type="AlphaFoldDB" id="A0A4V3AMF0"/>
<keyword evidence="1 2" id="KW-0732">Signal</keyword>
<dbReference type="Gene3D" id="3.20.20.80">
    <property type="entry name" value="Glycosidases"/>
    <property type="match status" value="1"/>
</dbReference>
<dbReference type="Proteomes" id="UP000295411">
    <property type="component" value="Unassembled WGS sequence"/>
</dbReference>
<dbReference type="PANTHER" id="PTHR43405">
    <property type="entry name" value="GLYCOSYL HYDROLASE DIGH"/>
    <property type="match status" value="1"/>
</dbReference>
<feature type="chain" id="PRO_5020601298" description="Glycosyl hydrolase-like 10 domain-containing protein" evidence="2">
    <location>
        <begin position="35"/>
        <end position="811"/>
    </location>
</feature>
<evidence type="ECO:0000256" key="1">
    <source>
        <dbReference type="ARBA" id="ARBA00022729"/>
    </source>
</evidence>
<sequence length="811" mass="86540">MRRSITHQRRWPLVTTLSAALLIPLASAPGSALAAPADAPAGPRAVAADGTVQALDAINPSSRTAGMFALYTPEFGPSTKTNQFGGEAVLQETATAGTYKVLDVCTVFTSCANKGNNAIPRDGAVLSASPGGTPDVRTFLRDHIHVGELVSLDGLTVRSVSTTIDATDPTAASYPGGVDPASGNCYPGCRGAEQLIVYTAASGRPTTKTNDYGYEVTVVDGRVVSRGGNNREIPADGMVISGHGGRGAWLSSNAIPGAKVAIEGSTLTVTIDESTYIYGAEQALVRAGDSLTAAGQSCLTIDNEGSAAAAAEARSLLDQAAKASEAGDVDGSVALAERAREAAELAWYRTAESRPVEGRGMWVRPTETTPAQIAKTLDEIDAAGVNMVFLETVFQGYTIYPSAVAKDNGIAAQRPEMVGFDPLQVWIDEAHARDIELHPWVHTFFVGAQSVNENGGAGPILEAHPEWAAVEREDVGKTGPQPSSQEEGYFFVDPAMPEPRAYMKSIYEEILTKYDVEGLHLDYIRYPVSQPWQTASFSYSDFSREAFAAEFAKDPYTLTPADPLWKSWDAWREENVTSFVSEVRELQQKLAPETQLSAAVFPDPADGLAKKFQNWADWVDKGYVDVLTGMSFGTSASSVARDTELMRKSVGDENLLYTATYGPFRGSSPDVLVDQTQAVRDAHSDGAALFAYNQLSAPQATALEEGVFRVEATTPHSDLVAASREAGRWTAENVSKAAGACLPEKTATKVQRELDRADSFLEKGKPAEAVEVYAKAASLISGSAEVQPDFAARMLRDLTMYQRWSGQAAAK</sequence>
<dbReference type="Pfam" id="PF02638">
    <property type="entry name" value="GHL10"/>
    <property type="match status" value="1"/>
</dbReference>
<comment type="caution">
    <text evidence="4">The sequence shown here is derived from an EMBL/GenBank/DDBJ whole genome shotgun (WGS) entry which is preliminary data.</text>
</comment>
<dbReference type="EMBL" id="SMTK01000002">
    <property type="protein sequence ID" value="TDK26622.1"/>
    <property type="molecule type" value="Genomic_DNA"/>
</dbReference>
<dbReference type="InterPro" id="IPR017853">
    <property type="entry name" value="GH"/>
</dbReference>
<evidence type="ECO:0000259" key="3">
    <source>
        <dbReference type="Pfam" id="PF02638"/>
    </source>
</evidence>
<protein>
    <recommendedName>
        <fullName evidence="3">Glycosyl hydrolase-like 10 domain-containing protein</fullName>
    </recommendedName>
</protein>
<keyword evidence="5" id="KW-1185">Reference proteome</keyword>
<dbReference type="InterPro" id="IPR052177">
    <property type="entry name" value="Divisome_Glycosyl_Hydrolase"/>
</dbReference>
<dbReference type="InterPro" id="IPR003790">
    <property type="entry name" value="GHL10"/>
</dbReference>
<evidence type="ECO:0000313" key="5">
    <source>
        <dbReference type="Proteomes" id="UP000295411"/>
    </source>
</evidence>
<feature type="signal peptide" evidence="2">
    <location>
        <begin position="1"/>
        <end position="34"/>
    </location>
</feature>
<evidence type="ECO:0000313" key="4">
    <source>
        <dbReference type="EMBL" id="TDK26622.1"/>
    </source>
</evidence>